<keyword evidence="2" id="KW-1185">Reference proteome</keyword>
<dbReference type="AlphaFoldDB" id="A0AAV4RPV7"/>
<gene>
    <name evidence="1" type="ORF">CEXT_719521</name>
</gene>
<evidence type="ECO:0000313" key="2">
    <source>
        <dbReference type="Proteomes" id="UP001054945"/>
    </source>
</evidence>
<reference evidence="1 2" key="1">
    <citation type="submission" date="2021-06" db="EMBL/GenBank/DDBJ databases">
        <title>Caerostris extrusa draft genome.</title>
        <authorList>
            <person name="Kono N."/>
            <person name="Arakawa K."/>
        </authorList>
    </citation>
    <scope>NUCLEOTIDE SEQUENCE [LARGE SCALE GENOMIC DNA]</scope>
</reference>
<sequence length="96" mass="11002">MARKHFKNCFPLRHCTPTFSVLFLEPKALGSFPGKISQTEFSLTEIPSTDLRPETNFEFQNTNTHDSTMIVFQMGREMVVANFDIQLSLLDIFTPT</sequence>
<protein>
    <submittedName>
        <fullName evidence="1">Uncharacterized protein</fullName>
    </submittedName>
</protein>
<accession>A0AAV4RPV7</accession>
<name>A0AAV4RPV7_CAEEX</name>
<dbReference type="Proteomes" id="UP001054945">
    <property type="component" value="Unassembled WGS sequence"/>
</dbReference>
<comment type="caution">
    <text evidence="1">The sequence shown here is derived from an EMBL/GenBank/DDBJ whole genome shotgun (WGS) entry which is preliminary data.</text>
</comment>
<evidence type="ECO:0000313" key="1">
    <source>
        <dbReference type="EMBL" id="GIY22836.1"/>
    </source>
</evidence>
<dbReference type="EMBL" id="BPLR01008205">
    <property type="protein sequence ID" value="GIY22836.1"/>
    <property type="molecule type" value="Genomic_DNA"/>
</dbReference>
<proteinExistence type="predicted"/>
<organism evidence="1 2">
    <name type="scientific">Caerostris extrusa</name>
    <name type="common">Bark spider</name>
    <name type="synonym">Caerostris bankana</name>
    <dbReference type="NCBI Taxonomy" id="172846"/>
    <lineage>
        <taxon>Eukaryota</taxon>
        <taxon>Metazoa</taxon>
        <taxon>Ecdysozoa</taxon>
        <taxon>Arthropoda</taxon>
        <taxon>Chelicerata</taxon>
        <taxon>Arachnida</taxon>
        <taxon>Araneae</taxon>
        <taxon>Araneomorphae</taxon>
        <taxon>Entelegynae</taxon>
        <taxon>Araneoidea</taxon>
        <taxon>Araneidae</taxon>
        <taxon>Caerostris</taxon>
    </lineage>
</organism>